<evidence type="ECO:0000313" key="8">
    <source>
        <dbReference type="EMBL" id="KAF2201201.1"/>
    </source>
</evidence>
<keyword evidence="9" id="KW-1185">Reference proteome</keyword>
<dbReference type="Pfam" id="PF20684">
    <property type="entry name" value="Fung_rhodopsin"/>
    <property type="match status" value="1"/>
</dbReference>
<feature type="domain" description="Rhodopsin" evidence="7">
    <location>
        <begin position="5"/>
        <end position="136"/>
    </location>
</feature>
<dbReference type="OrthoDB" id="4682787at2759"/>
<accession>A0A9P4MS75</accession>
<comment type="subcellular location">
    <subcellularLocation>
        <location evidence="1">Membrane</location>
        <topology evidence="1">Multi-pass membrane protein</topology>
    </subcellularLocation>
</comment>
<dbReference type="GO" id="GO:0016020">
    <property type="term" value="C:membrane"/>
    <property type="evidence" value="ECO:0007669"/>
    <property type="project" value="UniProtKB-SubCell"/>
</dbReference>
<dbReference type="PANTHER" id="PTHR33048:SF47">
    <property type="entry name" value="INTEGRAL MEMBRANE PROTEIN-RELATED"/>
    <property type="match status" value="1"/>
</dbReference>
<evidence type="ECO:0000313" key="9">
    <source>
        <dbReference type="Proteomes" id="UP000799536"/>
    </source>
</evidence>
<name>A0A9P4MS75_9PLEO</name>
<gene>
    <name evidence="8" type="ORF">GQ43DRAFT_371995</name>
</gene>
<feature type="non-terminal residue" evidence="8">
    <location>
        <position position="1"/>
    </location>
</feature>
<dbReference type="InterPro" id="IPR052337">
    <property type="entry name" value="SAT4-like"/>
</dbReference>
<comment type="similarity">
    <text evidence="5">Belongs to the SAT4 family.</text>
</comment>
<evidence type="ECO:0000256" key="5">
    <source>
        <dbReference type="ARBA" id="ARBA00038359"/>
    </source>
</evidence>
<evidence type="ECO:0000256" key="6">
    <source>
        <dbReference type="SAM" id="Phobius"/>
    </source>
</evidence>
<evidence type="ECO:0000256" key="2">
    <source>
        <dbReference type="ARBA" id="ARBA00022692"/>
    </source>
</evidence>
<evidence type="ECO:0000259" key="7">
    <source>
        <dbReference type="Pfam" id="PF20684"/>
    </source>
</evidence>
<keyword evidence="3 6" id="KW-1133">Transmembrane helix</keyword>
<keyword evidence="4 6" id="KW-0472">Membrane</keyword>
<dbReference type="EMBL" id="ML993986">
    <property type="protein sequence ID" value="KAF2201201.1"/>
    <property type="molecule type" value="Genomic_DNA"/>
</dbReference>
<protein>
    <recommendedName>
        <fullName evidence="7">Rhodopsin domain-containing protein</fullName>
    </recommendedName>
</protein>
<reference evidence="8" key="1">
    <citation type="journal article" date="2020" name="Stud. Mycol.">
        <title>101 Dothideomycetes genomes: a test case for predicting lifestyles and emergence of pathogens.</title>
        <authorList>
            <person name="Haridas S."/>
            <person name="Albert R."/>
            <person name="Binder M."/>
            <person name="Bloem J."/>
            <person name="Labutti K."/>
            <person name="Salamov A."/>
            <person name="Andreopoulos B."/>
            <person name="Baker S."/>
            <person name="Barry K."/>
            <person name="Bills G."/>
            <person name="Bluhm B."/>
            <person name="Cannon C."/>
            <person name="Castanera R."/>
            <person name="Culley D."/>
            <person name="Daum C."/>
            <person name="Ezra D."/>
            <person name="Gonzalez J."/>
            <person name="Henrissat B."/>
            <person name="Kuo A."/>
            <person name="Liang C."/>
            <person name="Lipzen A."/>
            <person name="Lutzoni F."/>
            <person name="Magnuson J."/>
            <person name="Mondo S."/>
            <person name="Nolan M."/>
            <person name="Ohm R."/>
            <person name="Pangilinan J."/>
            <person name="Park H.-J."/>
            <person name="Ramirez L."/>
            <person name="Alfaro M."/>
            <person name="Sun H."/>
            <person name="Tritt A."/>
            <person name="Yoshinaga Y."/>
            <person name="Zwiers L.-H."/>
            <person name="Turgeon B."/>
            <person name="Goodwin S."/>
            <person name="Spatafora J."/>
            <person name="Crous P."/>
            <person name="Grigoriev I."/>
        </authorList>
    </citation>
    <scope>NUCLEOTIDE SEQUENCE</scope>
    <source>
        <strain evidence="8">ATCC 74209</strain>
    </source>
</reference>
<evidence type="ECO:0000256" key="3">
    <source>
        <dbReference type="ARBA" id="ARBA00022989"/>
    </source>
</evidence>
<keyword evidence="2 6" id="KW-0812">Transmembrane</keyword>
<organism evidence="8 9">
    <name type="scientific">Delitschia confertaspora ATCC 74209</name>
    <dbReference type="NCBI Taxonomy" id="1513339"/>
    <lineage>
        <taxon>Eukaryota</taxon>
        <taxon>Fungi</taxon>
        <taxon>Dikarya</taxon>
        <taxon>Ascomycota</taxon>
        <taxon>Pezizomycotina</taxon>
        <taxon>Dothideomycetes</taxon>
        <taxon>Pleosporomycetidae</taxon>
        <taxon>Pleosporales</taxon>
        <taxon>Delitschiaceae</taxon>
        <taxon>Delitschia</taxon>
    </lineage>
</organism>
<feature type="transmembrane region" description="Helical" evidence="6">
    <location>
        <begin position="34"/>
        <end position="56"/>
    </location>
</feature>
<dbReference type="PANTHER" id="PTHR33048">
    <property type="entry name" value="PTH11-LIKE INTEGRAL MEMBRANE PROTEIN (AFU_ORTHOLOGUE AFUA_5G11245)"/>
    <property type="match status" value="1"/>
</dbReference>
<dbReference type="InterPro" id="IPR049326">
    <property type="entry name" value="Rhodopsin_dom_fungi"/>
</dbReference>
<dbReference type="AlphaFoldDB" id="A0A9P4MS75"/>
<feature type="transmembrane region" description="Helical" evidence="6">
    <location>
        <begin position="112"/>
        <end position="134"/>
    </location>
</feature>
<proteinExistence type="inferred from homology"/>
<comment type="caution">
    <text evidence="8">The sequence shown here is derived from an EMBL/GenBank/DDBJ whole genome shotgun (WGS) entry which is preliminary data.</text>
</comment>
<sequence>EIIAGPTLAATKLSIILQLMRVFTPIPGSARRRALLILLCLNMGYFIGVFFVSIFQCSPSEKLWIPTVKGHCINQPVYTLIGGIFNFTSDCLMLLTPIIFIWKLRLSWNRKFGAVVVFLIGILACATSILRVIYSIPRIKDSESYNVLVTVALCM</sequence>
<feature type="transmembrane region" description="Helical" evidence="6">
    <location>
        <begin position="76"/>
        <end position="100"/>
    </location>
</feature>
<dbReference type="Proteomes" id="UP000799536">
    <property type="component" value="Unassembled WGS sequence"/>
</dbReference>
<evidence type="ECO:0000256" key="1">
    <source>
        <dbReference type="ARBA" id="ARBA00004141"/>
    </source>
</evidence>
<evidence type="ECO:0000256" key="4">
    <source>
        <dbReference type="ARBA" id="ARBA00023136"/>
    </source>
</evidence>